<gene>
    <name evidence="1" type="ORF">SAMN06296010_1027</name>
</gene>
<dbReference type="Proteomes" id="UP000193244">
    <property type="component" value="Unassembled WGS sequence"/>
</dbReference>
<keyword evidence="2" id="KW-1185">Reference proteome</keyword>
<accession>A0A1X7IYE4</accession>
<evidence type="ECO:0000313" key="1">
    <source>
        <dbReference type="EMBL" id="SMG20325.1"/>
    </source>
</evidence>
<dbReference type="EMBL" id="FXAY01000001">
    <property type="protein sequence ID" value="SMG20325.1"/>
    <property type="molecule type" value="Genomic_DNA"/>
</dbReference>
<name>A0A1X7IYE4_9MICO</name>
<dbReference type="AlphaFoldDB" id="A0A1X7IYE4"/>
<protein>
    <submittedName>
        <fullName evidence="1">Uncharacterized protein</fullName>
    </submittedName>
</protein>
<evidence type="ECO:0000313" key="2">
    <source>
        <dbReference type="Proteomes" id="UP000193244"/>
    </source>
</evidence>
<sequence length="132" mass="14713">MAVLFVHTDRLEIRLTRAEKILSLRRTNIDIPLDRIRSAVITEDPWVWVRGIRAPGSAVPLTLAIGTWKVHDGKDFLLIKGTRTSVVIDIDGEGDGAEFMRVIITTTHALELLRALRLPPAIEDPAKEIATD</sequence>
<reference evidence="2" key="1">
    <citation type="submission" date="2017-04" db="EMBL/GenBank/DDBJ databases">
        <authorList>
            <person name="Varghese N."/>
            <person name="Submissions S."/>
        </authorList>
    </citation>
    <scope>NUCLEOTIDE SEQUENCE [LARGE SCALE GENOMIC DNA]</scope>
    <source>
        <strain evidence="2">VKM Ac-2510</strain>
    </source>
</reference>
<organism evidence="1 2">
    <name type="scientific">Agreia pratensis</name>
    <dbReference type="NCBI Taxonomy" id="150121"/>
    <lineage>
        <taxon>Bacteria</taxon>
        <taxon>Bacillati</taxon>
        <taxon>Actinomycetota</taxon>
        <taxon>Actinomycetes</taxon>
        <taxon>Micrococcales</taxon>
        <taxon>Microbacteriaceae</taxon>
        <taxon>Agreia</taxon>
    </lineage>
</organism>
<proteinExistence type="predicted"/>
<dbReference type="STRING" id="150121.SAMN06296010_1027"/>
<dbReference type="RefSeq" id="WP_085483502.1">
    <property type="nucleotide sequence ID" value="NZ_FXAY01000001.1"/>
</dbReference>
<dbReference type="OrthoDB" id="530515at2"/>